<evidence type="ECO:0000256" key="1">
    <source>
        <dbReference type="SAM" id="Phobius"/>
    </source>
</evidence>
<feature type="domain" description="AB hydrolase-1" evidence="2">
    <location>
        <begin position="156"/>
        <end position="264"/>
    </location>
</feature>
<dbReference type="PANTHER" id="PTHR12277">
    <property type="entry name" value="ALPHA/BETA HYDROLASE DOMAIN-CONTAINING PROTEIN"/>
    <property type="match status" value="1"/>
</dbReference>
<dbReference type="EMBL" id="JASAOG010000096">
    <property type="protein sequence ID" value="KAK0052232.1"/>
    <property type="molecule type" value="Genomic_DNA"/>
</dbReference>
<sequence>MSLVLEEKQYENHFKLNSSKNAEDTIDLTNLNWRETLDFLYIHLEYLHDHTPFVWLCAKITFITLFFIYVAIPVFVKANQWIMPRIIFLNIVRWPPFTDLTKPHDFGLNNTRNFYLNTQEGVKVGVWHVLPVSVQSDSNNIPWDKFEDELSNGKMVFLYLHGNSGTRGSYHRVQLYKILAQLDFHVIAIDYRGYGDSTGHPTENGVVFDSYTIYKWLKSRVGDSKIFLWGHSLGTGVTAKLAKLLCEEEDHPAGIVLEAPFNNIRDAAFHHPFSAPYRSLPYFEYVFVDPLKEHGLFFNSEENLASVIPHIMILHAEDDLIVPFHLGEKLYAKAKESRGHDKVQFVPFEASLGYGHKLIYKAPQLPSLIREFVAKSNNTSYRY</sequence>
<dbReference type="GO" id="GO:0005789">
    <property type="term" value="C:endoplasmic reticulum membrane"/>
    <property type="evidence" value="ECO:0007669"/>
    <property type="project" value="TreeGrafter"/>
</dbReference>
<dbReference type="GO" id="GO:0052651">
    <property type="term" value="P:monoacylglycerol catabolic process"/>
    <property type="evidence" value="ECO:0007669"/>
    <property type="project" value="TreeGrafter"/>
</dbReference>
<proteinExistence type="predicted"/>
<dbReference type="PANTHER" id="PTHR12277:SF194">
    <property type="entry name" value="FI04476P"/>
    <property type="match status" value="1"/>
</dbReference>
<dbReference type="GO" id="GO:0004622">
    <property type="term" value="F:phosphatidylcholine lysophospholipase activity"/>
    <property type="evidence" value="ECO:0007669"/>
    <property type="project" value="TreeGrafter"/>
</dbReference>
<dbReference type="Pfam" id="PF00561">
    <property type="entry name" value="Abhydrolase_1"/>
    <property type="match status" value="1"/>
</dbReference>
<evidence type="ECO:0000313" key="4">
    <source>
        <dbReference type="Proteomes" id="UP001233172"/>
    </source>
</evidence>
<dbReference type="GO" id="GO:0047372">
    <property type="term" value="F:monoacylglycerol lipase activity"/>
    <property type="evidence" value="ECO:0007669"/>
    <property type="project" value="TreeGrafter"/>
</dbReference>
<dbReference type="InterPro" id="IPR000073">
    <property type="entry name" value="AB_hydrolase_1"/>
</dbReference>
<protein>
    <submittedName>
        <fullName evidence="3">Monoacylglycerol lipase ABHD12-like isoform X1</fullName>
    </submittedName>
</protein>
<name>A0AAD8F591_BIOPF</name>
<reference evidence="3" key="2">
    <citation type="submission" date="2023-04" db="EMBL/GenBank/DDBJ databases">
        <authorList>
            <person name="Bu L."/>
            <person name="Lu L."/>
            <person name="Laidemitt M.R."/>
            <person name="Zhang S.M."/>
            <person name="Mutuku M."/>
            <person name="Mkoji G."/>
            <person name="Steinauer M."/>
            <person name="Loker E.S."/>
        </authorList>
    </citation>
    <scope>NUCLEOTIDE SEQUENCE</scope>
    <source>
        <strain evidence="3">KasaAsao</strain>
        <tissue evidence="3">Whole Snail</tissue>
    </source>
</reference>
<accession>A0AAD8F591</accession>
<keyword evidence="1" id="KW-0812">Transmembrane</keyword>
<gene>
    <name evidence="3" type="ORF">Bpfe_018315</name>
</gene>
<keyword evidence="4" id="KW-1185">Reference proteome</keyword>
<keyword evidence="1" id="KW-1133">Transmembrane helix</keyword>
<feature type="transmembrane region" description="Helical" evidence="1">
    <location>
        <begin position="53"/>
        <end position="76"/>
    </location>
</feature>
<dbReference type="Gene3D" id="3.40.50.1820">
    <property type="entry name" value="alpha/beta hydrolase"/>
    <property type="match status" value="1"/>
</dbReference>
<dbReference type="Proteomes" id="UP001233172">
    <property type="component" value="Unassembled WGS sequence"/>
</dbReference>
<evidence type="ECO:0000259" key="2">
    <source>
        <dbReference type="Pfam" id="PF00561"/>
    </source>
</evidence>
<evidence type="ECO:0000313" key="3">
    <source>
        <dbReference type="EMBL" id="KAK0052232.1"/>
    </source>
</evidence>
<dbReference type="InterPro" id="IPR029058">
    <property type="entry name" value="AB_hydrolase_fold"/>
</dbReference>
<comment type="caution">
    <text evidence="3">The sequence shown here is derived from an EMBL/GenBank/DDBJ whole genome shotgun (WGS) entry which is preliminary data.</text>
</comment>
<dbReference type="AlphaFoldDB" id="A0AAD8F591"/>
<dbReference type="SUPFAM" id="SSF53474">
    <property type="entry name" value="alpha/beta-Hydrolases"/>
    <property type="match status" value="1"/>
</dbReference>
<dbReference type="GO" id="GO:0006660">
    <property type="term" value="P:phosphatidylserine catabolic process"/>
    <property type="evidence" value="ECO:0007669"/>
    <property type="project" value="TreeGrafter"/>
</dbReference>
<organism evidence="3 4">
    <name type="scientific">Biomphalaria pfeifferi</name>
    <name type="common">Bloodfluke planorb</name>
    <name type="synonym">Freshwater snail</name>
    <dbReference type="NCBI Taxonomy" id="112525"/>
    <lineage>
        <taxon>Eukaryota</taxon>
        <taxon>Metazoa</taxon>
        <taxon>Spiralia</taxon>
        <taxon>Lophotrochozoa</taxon>
        <taxon>Mollusca</taxon>
        <taxon>Gastropoda</taxon>
        <taxon>Heterobranchia</taxon>
        <taxon>Euthyneura</taxon>
        <taxon>Panpulmonata</taxon>
        <taxon>Hygrophila</taxon>
        <taxon>Lymnaeoidea</taxon>
        <taxon>Planorbidae</taxon>
        <taxon>Biomphalaria</taxon>
    </lineage>
</organism>
<keyword evidence="1" id="KW-0472">Membrane</keyword>
<reference evidence="3" key="1">
    <citation type="journal article" date="2023" name="PLoS Negl. Trop. Dis.">
        <title>A genome sequence for Biomphalaria pfeifferi, the major vector snail for the human-infecting parasite Schistosoma mansoni.</title>
        <authorList>
            <person name="Bu L."/>
            <person name="Lu L."/>
            <person name="Laidemitt M.R."/>
            <person name="Zhang S.M."/>
            <person name="Mutuku M."/>
            <person name="Mkoji G."/>
            <person name="Steinauer M."/>
            <person name="Loker E.S."/>
        </authorList>
    </citation>
    <scope>NUCLEOTIDE SEQUENCE</scope>
    <source>
        <strain evidence="3">KasaAsao</strain>
    </source>
</reference>